<feature type="domain" description="Class II aldolase/adducin N-terminal" evidence="1">
    <location>
        <begin position="52"/>
        <end position="198"/>
    </location>
</feature>
<reference evidence="3" key="1">
    <citation type="journal article" date="2019" name="Int. J. Syst. Evol. Microbiol.">
        <title>The Global Catalogue of Microorganisms (GCM) 10K type strain sequencing project: providing services to taxonomists for standard genome sequencing and annotation.</title>
        <authorList>
            <consortium name="The Broad Institute Genomics Platform"/>
            <consortium name="The Broad Institute Genome Sequencing Center for Infectious Disease"/>
            <person name="Wu L."/>
            <person name="Ma J."/>
        </authorList>
    </citation>
    <scope>NUCLEOTIDE SEQUENCE [LARGE SCALE GENOMIC DNA]</scope>
    <source>
        <strain evidence="3">KCTC 52438</strain>
    </source>
</reference>
<dbReference type="EMBL" id="JBHRSZ010000007">
    <property type="protein sequence ID" value="MFC3152501.1"/>
    <property type="molecule type" value="Genomic_DNA"/>
</dbReference>
<sequence length="210" mass="23065">MSEQEGVIKFSLTHQTLDRPVNASVLSELMVWRDLSRRLQWLGQDPQRYGGLGYGNISARESSQQFIISASQTSGVITAEPQHFARVLVSDLEQNHIDSEGMLPPSSESMTHAALYQCSDQVSWILHSHCPEIWQHSEALGLAATAAEVPYGTPEMAEAVQQLYRDQANPSQGIFVMKGHQDGVVSYGSTAKQAISTMLDCYGRALLISA</sequence>
<keyword evidence="3" id="KW-1185">Reference proteome</keyword>
<evidence type="ECO:0000313" key="2">
    <source>
        <dbReference type="EMBL" id="MFC3152501.1"/>
    </source>
</evidence>
<evidence type="ECO:0000313" key="3">
    <source>
        <dbReference type="Proteomes" id="UP001595476"/>
    </source>
</evidence>
<gene>
    <name evidence="2" type="ORF">ACFOEK_15810</name>
</gene>
<dbReference type="Proteomes" id="UP001595476">
    <property type="component" value="Unassembled WGS sequence"/>
</dbReference>
<protein>
    <submittedName>
        <fullName evidence="2">Class II aldolase/adducin family protein</fullName>
    </submittedName>
</protein>
<name>A0ABV7HLW4_9GAMM</name>
<comment type="caution">
    <text evidence="2">The sequence shown here is derived from an EMBL/GenBank/DDBJ whole genome shotgun (WGS) entry which is preliminary data.</text>
</comment>
<accession>A0ABV7HLW4</accession>
<dbReference type="InterPro" id="IPR036409">
    <property type="entry name" value="Aldolase_II/adducin_N_sf"/>
</dbReference>
<evidence type="ECO:0000259" key="1">
    <source>
        <dbReference type="Pfam" id="PF00596"/>
    </source>
</evidence>
<dbReference type="SUPFAM" id="SSF53639">
    <property type="entry name" value="AraD/HMP-PK domain-like"/>
    <property type="match status" value="1"/>
</dbReference>
<dbReference type="Pfam" id="PF00596">
    <property type="entry name" value="Aldolase_II"/>
    <property type="match status" value="1"/>
</dbReference>
<dbReference type="RefSeq" id="WP_386722431.1">
    <property type="nucleotide sequence ID" value="NZ_JBHRSZ010000007.1"/>
</dbReference>
<organism evidence="2 3">
    <name type="scientific">Litoribrevibacter euphylliae</name>
    <dbReference type="NCBI Taxonomy" id="1834034"/>
    <lineage>
        <taxon>Bacteria</taxon>
        <taxon>Pseudomonadati</taxon>
        <taxon>Pseudomonadota</taxon>
        <taxon>Gammaproteobacteria</taxon>
        <taxon>Oceanospirillales</taxon>
        <taxon>Oceanospirillaceae</taxon>
        <taxon>Litoribrevibacter</taxon>
    </lineage>
</organism>
<proteinExistence type="predicted"/>
<dbReference type="Gene3D" id="3.40.225.10">
    <property type="entry name" value="Class II aldolase/adducin N-terminal domain"/>
    <property type="match status" value="1"/>
</dbReference>
<dbReference type="InterPro" id="IPR001303">
    <property type="entry name" value="Aldolase_II/adducin_N"/>
</dbReference>